<sequence length="206" mass="23379">MEDLLGIPEDVGSSPEDFTVTVQARLAVADEPEEQRVEPVPRTLYLTLKIHYAASKDTPMWMEHFKTFPISIITRAVVCLENETLQKEPKKRFTYLYLRGDMVYRDNGKDECVLDTVGEETDYNFISLNKSGLGKEISNFDAAAFTMEKKSSLVYSYQKLQILPTVQQSNTPAQLSVFCKTAEDEFDTLAQVTSEDIKKTSINIEL</sequence>
<accession>A0ABQ9CY06</accession>
<protein>
    <submittedName>
        <fullName evidence="1">Uncharacterized protein</fullName>
    </submittedName>
</protein>
<organism evidence="1 2">
    <name type="scientific">Willisornis vidua</name>
    <name type="common">Xingu scale-backed antbird</name>
    <dbReference type="NCBI Taxonomy" id="1566151"/>
    <lineage>
        <taxon>Eukaryota</taxon>
        <taxon>Metazoa</taxon>
        <taxon>Chordata</taxon>
        <taxon>Craniata</taxon>
        <taxon>Vertebrata</taxon>
        <taxon>Euteleostomi</taxon>
        <taxon>Archelosauria</taxon>
        <taxon>Archosauria</taxon>
        <taxon>Dinosauria</taxon>
        <taxon>Saurischia</taxon>
        <taxon>Theropoda</taxon>
        <taxon>Coelurosauria</taxon>
        <taxon>Aves</taxon>
        <taxon>Neognathae</taxon>
        <taxon>Neoaves</taxon>
        <taxon>Telluraves</taxon>
        <taxon>Australaves</taxon>
        <taxon>Passeriformes</taxon>
        <taxon>Thamnophilidae</taxon>
        <taxon>Willisornis</taxon>
    </lineage>
</organism>
<keyword evidence="2" id="KW-1185">Reference proteome</keyword>
<evidence type="ECO:0000313" key="2">
    <source>
        <dbReference type="Proteomes" id="UP001145742"/>
    </source>
</evidence>
<name>A0ABQ9CY06_9PASS</name>
<dbReference type="Proteomes" id="UP001145742">
    <property type="component" value="Unassembled WGS sequence"/>
</dbReference>
<comment type="caution">
    <text evidence="1">The sequence shown here is derived from an EMBL/GenBank/DDBJ whole genome shotgun (WGS) entry which is preliminary data.</text>
</comment>
<proteinExistence type="predicted"/>
<gene>
    <name evidence="1" type="ORF">WISP_102504</name>
</gene>
<reference evidence="1" key="1">
    <citation type="submission" date="2019-10" db="EMBL/GenBank/DDBJ databases">
        <authorList>
            <person name="Soares A.E.R."/>
            <person name="Aleixo A."/>
            <person name="Schneider P."/>
            <person name="Miyaki C.Y."/>
            <person name="Schneider M.P."/>
            <person name="Mello C."/>
            <person name="Vasconcelos A.T.R."/>
        </authorList>
    </citation>
    <scope>NUCLEOTIDE SEQUENCE</scope>
    <source>
        <tissue evidence="1">Muscle</tissue>
    </source>
</reference>
<dbReference type="EMBL" id="WHWB01034319">
    <property type="protein sequence ID" value="KAJ7411483.1"/>
    <property type="molecule type" value="Genomic_DNA"/>
</dbReference>
<evidence type="ECO:0000313" key="1">
    <source>
        <dbReference type="EMBL" id="KAJ7411483.1"/>
    </source>
</evidence>